<evidence type="ECO:0000256" key="1">
    <source>
        <dbReference type="SAM" id="Phobius"/>
    </source>
</evidence>
<keyword evidence="1" id="KW-0812">Transmembrane</keyword>
<dbReference type="AlphaFoldDB" id="A0A1I0S978"/>
<dbReference type="Gene3D" id="3.80.10.10">
    <property type="entry name" value="Ribonuclease Inhibitor"/>
    <property type="match status" value="1"/>
</dbReference>
<proteinExistence type="predicted"/>
<protein>
    <submittedName>
        <fullName evidence="4">Uncharacterized membrane protein</fullName>
    </submittedName>
</protein>
<name>A0A1I0S978_9BACT</name>
<dbReference type="PANTHER" id="PTHR35889:SF3">
    <property type="entry name" value="F-BOX DOMAIN-CONTAINING PROTEIN"/>
    <property type="match status" value="1"/>
</dbReference>
<evidence type="ECO:0000313" key="5">
    <source>
        <dbReference type="Proteomes" id="UP000199310"/>
    </source>
</evidence>
<dbReference type="OrthoDB" id="713772at2"/>
<gene>
    <name evidence="4" type="ORF">SAMN04488122_4947</name>
</gene>
<feature type="transmembrane region" description="Helical" evidence="1">
    <location>
        <begin position="115"/>
        <end position="133"/>
    </location>
</feature>
<dbReference type="InterPro" id="IPR032675">
    <property type="entry name" value="LRR_dom_sf"/>
</dbReference>
<dbReference type="SUPFAM" id="SSF52047">
    <property type="entry name" value="RNI-like"/>
    <property type="match status" value="1"/>
</dbReference>
<keyword evidence="1" id="KW-0472">Membrane</keyword>
<feature type="transmembrane region" description="Helical" evidence="1">
    <location>
        <begin position="85"/>
        <end position="103"/>
    </location>
</feature>
<dbReference type="PANTHER" id="PTHR35889">
    <property type="entry name" value="CYCLOINULO-OLIGOSACCHARIDE FRUCTANOTRANSFERASE-RELATED"/>
    <property type="match status" value="1"/>
</dbReference>
<reference evidence="5" key="1">
    <citation type="submission" date="2016-10" db="EMBL/GenBank/DDBJ databases">
        <authorList>
            <person name="Varghese N."/>
            <person name="Submissions S."/>
        </authorList>
    </citation>
    <scope>NUCLEOTIDE SEQUENCE [LARGE SCALE GENOMIC DNA]</scope>
    <source>
        <strain evidence="5">DSM 3695</strain>
    </source>
</reference>
<feature type="transmembrane region" description="Helical" evidence="1">
    <location>
        <begin position="20"/>
        <end position="39"/>
    </location>
</feature>
<dbReference type="InterPro" id="IPR019251">
    <property type="entry name" value="DUF2231_TM"/>
</dbReference>
<feature type="domain" description="Cytochrome C Planctomycete-type" evidence="2">
    <location>
        <begin position="186"/>
        <end position="245"/>
    </location>
</feature>
<dbReference type="RefSeq" id="WP_089899153.1">
    <property type="nucleotide sequence ID" value="NZ_FOJG01000002.1"/>
</dbReference>
<dbReference type="Proteomes" id="UP000199310">
    <property type="component" value="Unassembled WGS sequence"/>
</dbReference>
<dbReference type="Pfam" id="PF09990">
    <property type="entry name" value="DUF2231"/>
    <property type="match status" value="1"/>
</dbReference>
<dbReference type="Pfam" id="PF07635">
    <property type="entry name" value="PSCyt1"/>
    <property type="match status" value="1"/>
</dbReference>
<accession>A0A1I0S978</accession>
<keyword evidence="5" id="KW-1185">Reference proteome</keyword>
<evidence type="ECO:0000313" key="4">
    <source>
        <dbReference type="EMBL" id="SEW52578.1"/>
    </source>
</evidence>
<evidence type="ECO:0000259" key="2">
    <source>
        <dbReference type="Pfam" id="PF07635"/>
    </source>
</evidence>
<feature type="domain" description="DUF2231" evidence="3">
    <location>
        <begin position="18"/>
        <end position="136"/>
    </location>
</feature>
<sequence>MRLLISTGSWSMFIGRSHPLLVHLPIGILIIAFILTLLARREKWRHLRSALPTVLLAAALSAIFSCITGYLLSLDGGYEEKLLQTHKYLGIGVAVISILLYLLERNHQRFPRLQLPAALLMVLLLSAAGHYGGSLTHGDDYLTQAMPAPLKKLSGIQGPVNTVAYTNIGDARLYEDLVQPVLANRCYGCHNEQKLKGGLRLESIALIRKGGEHGPVLKDSLPEESELFKRLLLPEEDEHRMPPKGKPSVTPQELELLHWWIATGAPAGKTVKELDKTPRIMAVLEGMQPATPLDKQEFVPDESVSAGSADKIAALEAKGLKVMPVGTGSHYLMIDGINAAGFSDRDISLLTGLKEQLIWVDLSGTAITDSAFAVLGQLKKLTRLDLRRTAIKGNGMGALNNCRELRYLNLAGTAVTPEGFLALQQNKKLQQVYVYEAGIAPATLRQLQQALPKLKIDTGGYRLQQLASDTMIYHKVSS</sequence>
<dbReference type="EMBL" id="FOJG01000002">
    <property type="protein sequence ID" value="SEW52578.1"/>
    <property type="molecule type" value="Genomic_DNA"/>
</dbReference>
<dbReference type="STRING" id="29529.SAMN04488122_4947"/>
<dbReference type="InterPro" id="IPR011429">
    <property type="entry name" value="Cyt_c_Planctomycete-type"/>
</dbReference>
<feature type="transmembrane region" description="Helical" evidence="1">
    <location>
        <begin position="51"/>
        <end position="73"/>
    </location>
</feature>
<organism evidence="4 5">
    <name type="scientific">Chitinophaga arvensicola</name>
    <dbReference type="NCBI Taxonomy" id="29529"/>
    <lineage>
        <taxon>Bacteria</taxon>
        <taxon>Pseudomonadati</taxon>
        <taxon>Bacteroidota</taxon>
        <taxon>Chitinophagia</taxon>
        <taxon>Chitinophagales</taxon>
        <taxon>Chitinophagaceae</taxon>
        <taxon>Chitinophaga</taxon>
    </lineage>
</organism>
<keyword evidence="1" id="KW-1133">Transmembrane helix</keyword>
<evidence type="ECO:0000259" key="3">
    <source>
        <dbReference type="Pfam" id="PF09990"/>
    </source>
</evidence>